<dbReference type="Proteomes" id="UP000001294">
    <property type="component" value="Unassembled WGS sequence"/>
</dbReference>
<protein>
    <submittedName>
        <fullName evidence="2">Oxidoreductase, FAD-binding, putative</fullName>
    </submittedName>
</protein>
<evidence type="ECO:0000313" key="3">
    <source>
        <dbReference type="Proteomes" id="UP000001294"/>
    </source>
</evidence>
<accession>B6Q594</accession>
<keyword evidence="3" id="KW-1185">Reference proteome</keyword>
<dbReference type="InterPro" id="IPR017927">
    <property type="entry name" value="FAD-bd_FR_type"/>
</dbReference>
<dbReference type="OrthoDB" id="436496at2759"/>
<dbReference type="STRING" id="441960.B6Q594"/>
<dbReference type="GO" id="GO:0016491">
    <property type="term" value="F:oxidoreductase activity"/>
    <property type="evidence" value="ECO:0007669"/>
    <property type="project" value="InterPro"/>
</dbReference>
<dbReference type="InterPro" id="IPR012349">
    <property type="entry name" value="Split_barrel_FMN-bd"/>
</dbReference>
<evidence type="ECO:0000313" key="2">
    <source>
        <dbReference type="EMBL" id="EEA28413.1"/>
    </source>
</evidence>
<gene>
    <name evidence="2" type="ORF">PMAA_032250</name>
</gene>
<organism evidence="2 3">
    <name type="scientific">Talaromyces marneffei (strain ATCC 18224 / CBS 334.59 / QM 7333)</name>
    <name type="common">Penicillium marneffei</name>
    <dbReference type="NCBI Taxonomy" id="441960"/>
    <lineage>
        <taxon>Eukaryota</taxon>
        <taxon>Fungi</taxon>
        <taxon>Dikarya</taxon>
        <taxon>Ascomycota</taxon>
        <taxon>Pezizomycotina</taxon>
        <taxon>Eurotiomycetes</taxon>
        <taxon>Eurotiomycetidae</taxon>
        <taxon>Eurotiales</taxon>
        <taxon>Trichocomaceae</taxon>
        <taxon>Talaromyces</taxon>
        <taxon>Talaromyces sect. Talaromyces</taxon>
    </lineage>
</organism>
<reference evidence="3" key="1">
    <citation type="journal article" date="2015" name="Genome Announc.">
        <title>Genome sequence of the AIDS-associated pathogen Penicillium marneffei (ATCC18224) and its near taxonomic relative Talaromyces stipitatus (ATCC10500).</title>
        <authorList>
            <person name="Nierman W.C."/>
            <person name="Fedorova-Abrams N.D."/>
            <person name="Andrianopoulos A."/>
        </authorList>
    </citation>
    <scope>NUCLEOTIDE SEQUENCE [LARGE SCALE GENOMIC DNA]</scope>
    <source>
        <strain evidence="3">ATCC 18224 / CBS 334.59 / QM 7333</strain>
    </source>
</reference>
<dbReference type="PANTHER" id="PTHR42815:SF2">
    <property type="entry name" value="FAD-BINDING, PUTATIVE (AFU_ORTHOLOGUE AFUA_6G07600)-RELATED"/>
    <property type="match status" value="1"/>
</dbReference>
<dbReference type="PhylomeDB" id="B6Q594"/>
<dbReference type="PROSITE" id="PS51384">
    <property type="entry name" value="FAD_FR"/>
    <property type="match status" value="1"/>
</dbReference>
<dbReference type="Gene3D" id="2.30.110.10">
    <property type="entry name" value="Electron Transport, Fmn-binding Protein, Chain A"/>
    <property type="match status" value="1"/>
</dbReference>
<name>B6Q594_TALMQ</name>
<dbReference type="AlphaFoldDB" id="B6Q594"/>
<evidence type="ECO:0000259" key="1">
    <source>
        <dbReference type="PROSITE" id="PS51384"/>
    </source>
</evidence>
<sequence length="616" mass="68342">MSAIIEHQTLAFNEGEIALHDKLHVPHGDNPTSTFLNQYGQFMVPRAPLIGLGALDDDGRPWSTVWGGETGFSSVIDTDIVGMRAVVDRLHDPVVNSLFGDAKGTNGSTIRTNGQGKMISGVTIDLENRKRVKLYGKVIMGTLEDPEDEGNLGLEGKRGHAQLVVKIEESLGNCPKYLHKKHIIPAIPQPKLISASSQLSPQAIELINKADCFFISSYHQNTDMDTNYRGGPSGFVRIISNQPEGAVLVYPEYSGNRLYQSLGNLMMNHRAGLIFPDFERGDAVYMTAETEILINDDADAILPRSNLAVKMTNVEARYVEKALGFRGIPVDISPYTPPVRYLRSEKEQSLSTAANEGKTTARLVSRKILSPSIARFRFKLSSTDSKIPTYKPGQHAVFSFKDELDMGYSHMRDDDPLSLNDDYTRTFTVSSFSGQKGLPDDEFEITVRKNRNVTTRLFQWNPCTQLEVPMLGFGGSFKIETSRTSNDVVPFIAGGIGITPLLGQLPGLDISHLRLLWSISANDIDVVKDTFRQFPDLADSSTLFISQVDKVDDSSILRSLEDIEATGVAIERRRINAMDLKRISANTFYLCSGRALQTSVLEWLKGKDIVYEDFTY</sequence>
<dbReference type="Gene3D" id="2.40.30.10">
    <property type="entry name" value="Translation factors"/>
    <property type="match status" value="1"/>
</dbReference>
<dbReference type="InterPro" id="IPR017938">
    <property type="entry name" value="Riboflavin_synthase-like_b-brl"/>
</dbReference>
<proteinExistence type="predicted"/>
<dbReference type="PANTHER" id="PTHR42815">
    <property type="entry name" value="FAD-BINDING, PUTATIVE (AFU_ORTHOLOGUE AFUA_6G07600)-RELATED"/>
    <property type="match status" value="1"/>
</dbReference>
<dbReference type="VEuPathDB" id="FungiDB:PMAA_032250"/>
<dbReference type="EMBL" id="DS995899">
    <property type="protein sequence ID" value="EEA28413.1"/>
    <property type="molecule type" value="Genomic_DNA"/>
</dbReference>
<dbReference type="HOGENOM" id="CLU_017006_2_0_1"/>
<feature type="domain" description="FAD-binding FR-type" evidence="1">
    <location>
        <begin position="356"/>
        <end position="480"/>
    </location>
</feature>
<dbReference type="SUPFAM" id="SSF63380">
    <property type="entry name" value="Riboflavin synthase domain-like"/>
    <property type="match status" value="1"/>
</dbReference>